<keyword evidence="2 4" id="KW-0808">Transferase</keyword>
<evidence type="ECO:0000313" key="5">
    <source>
        <dbReference type="Proteomes" id="UP000886741"/>
    </source>
</evidence>
<protein>
    <submittedName>
        <fullName evidence="4">4'-phosphopantetheinyl transferase superfamily protein</fullName>
    </submittedName>
</protein>
<proteinExistence type="inferred from homology"/>
<dbReference type="EMBL" id="DVJJ01000003">
    <property type="protein sequence ID" value="HIS63757.1"/>
    <property type="molecule type" value="Genomic_DNA"/>
</dbReference>
<dbReference type="Gene3D" id="3.90.470.20">
    <property type="entry name" value="4'-phosphopantetheinyl transferase domain"/>
    <property type="match status" value="1"/>
</dbReference>
<dbReference type="PANTHER" id="PTHR12215">
    <property type="entry name" value="PHOSPHOPANTETHEINE TRANSFERASE"/>
    <property type="match status" value="1"/>
</dbReference>
<dbReference type="GO" id="GO:0005829">
    <property type="term" value="C:cytosol"/>
    <property type="evidence" value="ECO:0007669"/>
    <property type="project" value="TreeGrafter"/>
</dbReference>
<dbReference type="Proteomes" id="UP000886741">
    <property type="component" value="Unassembled WGS sequence"/>
</dbReference>
<dbReference type="AlphaFoldDB" id="A0A9D1JS71"/>
<dbReference type="InterPro" id="IPR037143">
    <property type="entry name" value="4-PPantetheinyl_Trfase_dom_sf"/>
</dbReference>
<organism evidence="4 5">
    <name type="scientific">Candidatus Avoscillospira avistercoris</name>
    <dbReference type="NCBI Taxonomy" id="2840707"/>
    <lineage>
        <taxon>Bacteria</taxon>
        <taxon>Bacillati</taxon>
        <taxon>Bacillota</taxon>
        <taxon>Clostridia</taxon>
        <taxon>Eubacteriales</taxon>
        <taxon>Oscillospiraceae</taxon>
        <taxon>Oscillospiraceae incertae sedis</taxon>
        <taxon>Candidatus Avoscillospira</taxon>
    </lineage>
</organism>
<feature type="domain" description="4'-phosphopantetheinyl transferase" evidence="3">
    <location>
        <begin position="72"/>
        <end position="130"/>
    </location>
</feature>
<reference evidence="4" key="1">
    <citation type="submission" date="2020-10" db="EMBL/GenBank/DDBJ databases">
        <authorList>
            <person name="Gilroy R."/>
        </authorList>
    </citation>
    <scope>NUCLEOTIDE SEQUENCE</scope>
    <source>
        <strain evidence="4">ChiBcec16-1751</strain>
    </source>
</reference>
<dbReference type="InterPro" id="IPR050559">
    <property type="entry name" value="P-Pant_transferase_sf"/>
</dbReference>
<evidence type="ECO:0000313" key="4">
    <source>
        <dbReference type="EMBL" id="HIS63757.1"/>
    </source>
</evidence>
<comment type="similarity">
    <text evidence="1">Belongs to the P-Pant transferase superfamily. Gsp/Sfp/HetI/AcpT family.</text>
</comment>
<dbReference type="InterPro" id="IPR008278">
    <property type="entry name" value="4-PPantetheinyl_Trfase_dom"/>
</dbReference>
<evidence type="ECO:0000259" key="3">
    <source>
        <dbReference type="Pfam" id="PF01648"/>
    </source>
</evidence>
<name>A0A9D1JS71_9FIRM</name>
<dbReference type="GO" id="GO:0000287">
    <property type="term" value="F:magnesium ion binding"/>
    <property type="evidence" value="ECO:0007669"/>
    <property type="project" value="InterPro"/>
</dbReference>
<sequence length="186" mass="20649">MLNVYGAPSTRQGGHEMAYDLLTRAYEQVAGSPLPPIDRTETGKPYFVRNALEFSLTHTKTMAFCALSSHVVGIDAETVRPVLPRVLERTMNPAELAWIDEQPDRDRAFLQLWTAKEAWVKLTGTGLQGCPKSVVLQFRDGQIGVENTHVHFYSREIDGVLVTVCAPLAETVTWQMVQPDGGVHTI</sequence>
<gene>
    <name evidence="4" type="ORF">IAA83_00115</name>
</gene>
<reference evidence="4" key="2">
    <citation type="journal article" date="2021" name="PeerJ">
        <title>Extensive microbial diversity within the chicken gut microbiome revealed by metagenomics and culture.</title>
        <authorList>
            <person name="Gilroy R."/>
            <person name="Ravi A."/>
            <person name="Getino M."/>
            <person name="Pursley I."/>
            <person name="Horton D.L."/>
            <person name="Alikhan N.F."/>
            <person name="Baker D."/>
            <person name="Gharbi K."/>
            <person name="Hall N."/>
            <person name="Watson M."/>
            <person name="Adriaenssens E.M."/>
            <person name="Foster-Nyarko E."/>
            <person name="Jarju S."/>
            <person name="Secka A."/>
            <person name="Antonio M."/>
            <person name="Oren A."/>
            <person name="Chaudhuri R.R."/>
            <person name="La Ragione R."/>
            <person name="Hildebrand F."/>
            <person name="Pallen M.J."/>
        </authorList>
    </citation>
    <scope>NUCLEOTIDE SEQUENCE</scope>
    <source>
        <strain evidence="4">ChiBcec16-1751</strain>
    </source>
</reference>
<dbReference type="GO" id="GO:0008897">
    <property type="term" value="F:holo-[acyl-carrier-protein] synthase activity"/>
    <property type="evidence" value="ECO:0007669"/>
    <property type="project" value="InterPro"/>
</dbReference>
<dbReference type="SUPFAM" id="SSF56214">
    <property type="entry name" value="4'-phosphopantetheinyl transferase"/>
    <property type="match status" value="1"/>
</dbReference>
<dbReference type="PANTHER" id="PTHR12215:SF10">
    <property type="entry name" value="L-AMINOADIPATE-SEMIALDEHYDE DEHYDROGENASE-PHOSPHOPANTETHEINYL TRANSFERASE"/>
    <property type="match status" value="1"/>
</dbReference>
<comment type="caution">
    <text evidence="4">The sequence shown here is derived from an EMBL/GenBank/DDBJ whole genome shotgun (WGS) entry which is preliminary data.</text>
</comment>
<evidence type="ECO:0000256" key="2">
    <source>
        <dbReference type="ARBA" id="ARBA00022679"/>
    </source>
</evidence>
<evidence type="ECO:0000256" key="1">
    <source>
        <dbReference type="ARBA" id="ARBA00010990"/>
    </source>
</evidence>
<accession>A0A9D1JS71</accession>
<dbReference type="GO" id="GO:0019878">
    <property type="term" value="P:lysine biosynthetic process via aminoadipic acid"/>
    <property type="evidence" value="ECO:0007669"/>
    <property type="project" value="TreeGrafter"/>
</dbReference>
<dbReference type="Pfam" id="PF01648">
    <property type="entry name" value="ACPS"/>
    <property type="match status" value="1"/>
</dbReference>